<dbReference type="Pfam" id="PF10282">
    <property type="entry name" value="Lactonase"/>
    <property type="match status" value="1"/>
</dbReference>
<comment type="caution">
    <text evidence="2">The sequence shown here is derived from an EMBL/GenBank/DDBJ whole genome shotgun (WGS) entry which is preliminary data.</text>
</comment>
<dbReference type="Gene3D" id="2.130.10.10">
    <property type="entry name" value="YVTN repeat-like/Quinoprotein amine dehydrogenase"/>
    <property type="match status" value="1"/>
</dbReference>
<dbReference type="InterPro" id="IPR019405">
    <property type="entry name" value="Lactonase_7-beta_prop"/>
</dbReference>
<reference evidence="2 3" key="1">
    <citation type="journal article" date="2015" name="Genome Announc.">
        <title>Expanding the biotechnology potential of lactobacilli through comparative genomics of 213 strains and associated genera.</title>
        <authorList>
            <person name="Sun Z."/>
            <person name="Harris H.M."/>
            <person name="McCann A."/>
            <person name="Guo C."/>
            <person name="Argimon S."/>
            <person name="Zhang W."/>
            <person name="Yang X."/>
            <person name="Jeffery I.B."/>
            <person name="Cooney J.C."/>
            <person name="Kagawa T.F."/>
            <person name="Liu W."/>
            <person name="Song Y."/>
            <person name="Salvetti E."/>
            <person name="Wrobel A."/>
            <person name="Rasinkangas P."/>
            <person name="Parkhill J."/>
            <person name="Rea M.C."/>
            <person name="O'Sullivan O."/>
            <person name="Ritari J."/>
            <person name="Douillard F.P."/>
            <person name="Paul Ross R."/>
            <person name="Yang R."/>
            <person name="Briner A.E."/>
            <person name="Felis G.E."/>
            <person name="de Vos W.M."/>
            <person name="Barrangou R."/>
            <person name="Klaenhammer T.R."/>
            <person name="Caufield P.W."/>
            <person name="Cui Y."/>
            <person name="Zhang H."/>
            <person name="O'Toole P.W."/>
        </authorList>
    </citation>
    <scope>NUCLEOTIDE SEQUENCE [LARGE SCALE GENOMIC DNA]</scope>
    <source>
        <strain evidence="2 3">DSM 19971</strain>
    </source>
</reference>
<dbReference type="InterPro" id="IPR011048">
    <property type="entry name" value="Haem_d1_sf"/>
</dbReference>
<dbReference type="GO" id="GO:0017057">
    <property type="term" value="F:6-phosphogluconolactonase activity"/>
    <property type="evidence" value="ECO:0007669"/>
    <property type="project" value="TreeGrafter"/>
</dbReference>
<evidence type="ECO:0000313" key="2">
    <source>
        <dbReference type="EMBL" id="KRL38830.1"/>
    </source>
</evidence>
<protein>
    <submittedName>
        <fullName evidence="2">6-phosphogluconolactonase</fullName>
    </submittedName>
</protein>
<dbReference type="STRING" id="1423812.FD20_GL000903"/>
<gene>
    <name evidence="2" type="ORF">FD20_GL000903</name>
</gene>
<evidence type="ECO:0000256" key="1">
    <source>
        <dbReference type="ARBA" id="ARBA00005564"/>
    </source>
</evidence>
<keyword evidence="3" id="KW-1185">Reference proteome</keyword>
<dbReference type="InterPro" id="IPR015943">
    <property type="entry name" value="WD40/YVTN_repeat-like_dom_sf"/>
</dbReference>
<name>A0A0R1Q370_9LACO</name>
<dbReference type="GO" id="GO:0005829">
    <property type="term" value="C:cytosol"/>
    <property type="evidence" value="ECO:0007669"/>
    <property type="project" value="TreeGrafter"/>
</dbReference>
<dbReference type="PANTHER" id="PTHR30344">
    <property type="entry name" value="6-PHOSPHOGLUCONOLACTONASE-RELATED"/>
    <property type="match status" value="1"/>
</dbReference>
<proteinExistence type="inferred from homology"/>
<dbReference type="RefSeq" id="WP_057735772.1">
    <property type="nucleotide sequence ID" value="NZ_AZEG01000002.1"/>
</dbReference>
<dbReference type="SUPFAM" id="SSF51004">
    <property type="entry name" value="C-terminal (heme d1) domain of cytochrome cd1-nitrite reductase"/>
    <property type="match status" value="1"/>
</dbReference>
<comment type="similarity">
    <text evidence="1">Belongs to the cycloisomerase 2 family.</text>
</comment>
<dbReference type="InterPro" id="IPR050282">
    <property type="entry name" value="Cycloisomerase_2"/>
</dbReference>
<dbReference type="Proteomes" id="UP000051155">
    <property type="component" value="Unassembled WGS sequence"/>
</dbReference>
<accession>A0A0R1Q370</accession>
<organism evidence="2 3">
    <name type="scientific">Liquorilactobacillus uvarum DSM 19971</name>
    <dbReference type="NCBI Taxonomy" id="1423812"/>
    <lineage>
        <taxon>Bacteria</taxon>
        <taxon>Bacillati</taxon>
        <taxon>Bacillota</taxon>
        <taxon>Bacilli</taxon>
        <taxon>Lactobacillales</taxon>
        <taxon>Lactobacillaceae</taxon>
        <taxon>Liquorilactobacillus</taxon>
    </lineage>
</organism>
<sequence>MQETILFGTYTKKGSQGVYRGILDTEQKIIIKPEAFIQIQNPTYLRSSAANILYTISKKKNQGGITSYDLNSSTPVFCDEALTDGAPPCYIGFDEEKQLIFTANFHESTVTVFKTDKQGTLIKTDEIIHQGSGPRPEQEASHIHYTDLTPDNCLAVCDLGADKLYTYNVTFDGKLSLKAEFSTSAGFAPRHLVFHPNGKYAFLAGELSSQLALLSYDSTTGRFKHIQTLSTIPETWNKHNGAAAIRISANGKFIYVSNRGHDSIAVFKFDVTKTKLEFIEYTSTEGEFPRDFMLDSTEKFIVVANQNTDNVTLFGRNTKTGSLTCLQKNIPVPEGVCVLFNS</sequence>
<dbReference type="PATRIC" id="fig|1423812.3.peg.968"/>
<dbReference type="OrthoDB" id="9790815at2"/>
<dbReference type="AlphaFoldDB" id="A0A0R1Q370"/>
<evidence type="ECO:0000313" key="3">
    <source>
        <dbReference type="Proteomes" id="UP000051155"/>
    </source>
</evidence>
<dbReference type="PANTHER" id="PTHR30344:SF1">
    <property type="entry name" value="6-PHOSPHOGLUCONOLACTONASE"/>
    <property type="match status" value="1"/>
</dbReference>
<dbReference type="EMBL" id="AZEG01000002">
    <property type="protein sequence ID" value="KRL38830.1"/>
    <property type="molecule type" value="Genomic_DNA"/>
</dbReference>